<dbReference type="EMBL" id="BPQB01000017">
    <property type="protein sequence ID" value="GJE90641.1"/>
    <property type="molecule type" value="Genomic_DNA"/>
</dbReference>
<reference evidence="1 2" key="1">
    <citation type="submission" date="2021-08" db="EMBL/GenBank/DDBJ databases">
        <title>Draft Genome Sequence of Phanerochaete sordida strain YK-624.</title>
        <authorList>
            <person name="Mori T."/>
            <person name="Dohra H."/>
            <person name="Suzuki T."/>
            <person name="Kawagishi H."/>
            <person name="Hirai H."/>
        </authorList>
    </citation>
    <scope>NUCLEOTIDE SEQUENCE [LARGE SCALE GENOMIC DNA]</scope>
    <source>
        <strain evidence="1 2">YK-624</strain>
    </source>
</reference>
<accession>A0A9P3LCM5</accession>
<name>A0A9P3LCM5_9APHY</name>
<proteinExistence type="predicted"/>
<organism evidence="1 2">
    <name type="scientific">Phanerochaete sordida</name>
    <dbReference type="NCBI Taxonomy" id="48140"/>
    <lineage>
        <taxon>Eukaryota</taxon>
        <taxon>Fungi</taxon>
        <taxon>Dikarya</taxon>
        <taxon>Basidiomycota</taxon>
        <taxon>Agaricomycotina</taxon>
        <taxon>Agaricomycetes</taxon>
        <taxon>Polyporales</taxon>
        <taxon>Phanerochaetaceae</taxon>
        <taxon>Phanerochaete</taxon>
    </lineage>
</organism>
<evidence type="ECO:0000313" key="1">
    <source>
        <dbReference type="EMBL" id="GJE90641.1"/>
    </source>
</evidence>
<gene>
    <name evidence="1" type="ORF">PsYK624_067850</name>
</gene>
<dbReference type="AlphaFoldDB" id="A0A9P3LCM5"/>
<comment type="caution">
    <text evidence="1">The sequence shown here is derived from an EMBL/GenBank/DDBJ whole genome shotgun (WGS) entry which is preliminary data.</text>
</comment>
<protein>
    <submittedName>
        <fullName evidence="1">Uncharacterized protein</fullName>
    </submittedName>
</protein>
<dbReference type="Proteomes" id="UP000703269">
    <property type="component" value="Unassembled WGS sequence"/>
</dbReference>
<keyword evidence="2" id="KW-1185">Reference proteome</keyword>
<evidence type="ECO:0000313" key="2">
    <source>
        <dbReference type="Proteomes" id="UP000703269"/>
    </source>
</evidence>
<sequence>MARQSTSARRLSSSLLRSSKLALIQDSYLGWAIAPKRGWPLYDALPDSRNDSGLRLPSGPLYILSERISTRRPSRRQRSARDRA</sequence>